<reference evidence="4 5" key="1">
    <citation type="submission" date="2018-09" db="EMBL/GenBank/DDBJ databases">
        <title>Genomic investigation of the strawberry pathogen Phytophthora fragariae indicates pathogenicity is determined by transcriptional variation in three key races.</title>
        <authorList>
            <person name="Adams T.M."/>
            <person name="Armitage A.D."/>
            <person name="Sobczyk M.K."/>
            <person name="Bates H.J."/>
            <person name="Dunwell J.M."/>
            <person name="Nellist C.F."/>
            <person name="Harrison R.J."/>
        </authorList>
    </citation>
    <scope>NUCLEOTIDE SEQUENCE [LARGE SCALE GENOMIC DNA]</scope>
    <source>
        <strain evidence="4 5">ONT-3</strain>
    </source>
</reference>
<comment type="caution">
    <text evidence="4">The sequence shown here is derived from an EMBL/GenBank/DDBJ whole genome shotgun (WGS) entry which is preliminary data.</text>
</comment>
<evidence type="ECO:0000256" key="2">
    <source>
        <dbReference type="ARBA" id="ARBA00022723"/>
    </source>
</evidence>
<feature type="domain" description="DDE Tnp4" evidence="3">
    <location>
        <begin position="144"/>
        <end position="314"/>
    </location>
</feature>
<dbReference type="PANTHER" id="PTHR48471">
    <property type="entry name" value="DDE TNP4 DOMAIN-CONTAINING PROTEIN"/>
    <property type="match status" value="1"/>
</dbReference>
<protein>
    <recommendedName>
        <fullName evidence="3">DDE Tnp4 domain-containing protein</fullName>
    </recommendedName>
</protein>
<dbReference type="Pfam" id="PF13359">
    <property type="entry name" value="DDE_Tnp_4"/>
    <property type="match status" value="1"/>
</dbReference>
<proteinExistence type="predicted"/>
<sequence>MGVYLRCCKRAAFIVTTGFDVATFHFLLKLFTGVWDRVPIPRDDVAWRGVSRPSQRSLSAAGALGLVLHFLNSTMAEISLQAIFGLTPTVCSRYLNFGLRILLETLKRTPEGRISWPTRPAKFQRYADIIAERHPSLTGAFCFIDGVKIPVAESLDEATQNAQYNGWTCSHYCSSVFAFAPDGTIICALINAFGSWHDAAVAQDLYAKLQNKTPEGYFAIADSAFPRTRQGISSRIQTPLKKNSRQSRLLRAKGRFDELEELLSRNRELVSARQAVEWGMRSLQGSFARLKMPLPADDCEYRATLIEACARLHQVRTRLVGINQIKTVYEKVWQDGGRTLYEEFESMIFRDIQASDRIKRYYDALTDAMES</sequence>
<accession>A0A6G0KK00</accession>
<evidence type="ECO:0000313" key="5">
    <source>
        <dbReference type="Proteomes" id="UP000488956"/>
    </source>
</evidence>
<comment type="cofactor">
    <cofactor evidence="1">
        <name>a divalent metal cation</name>
        <dbReference type="ChEBI" id="CHEBI:60240"/>
    </cofactor>
</comment>
<gene>
    <name evidence="4" type="ORF">PF010_g18733</name>
</gene>
<keyword evidence="2" id="KW-0479">Metal-binding</keyword>
<evidence type="ECO:0000313" key="4">
    <source>
        <dbReference type="EMBL" id="KAE9090085.1"/>
    </source>
</evidence>
<evidence type="ECO:0000259" key="3">
    <source>
        <dbReference type="Pfam" id="PF13359"/>
    </source>
</evidence>
<dbReference type="EMBL" id="QXFX01001449">
    <property type="protein sequence ID" value="KAE9090085.1"/>
    <property type="molecule type" value="Genomic_DNA"/>
</dbReference>
<evidence type="ECO:0000256" key="1">
    <source>
        <dbReference type="ARBA" id="ARBA00001968"/>
    </source>
</evidence>
<dbReference type="Proteomes" id="UP000488956">
    <property type="component" value="Unassembled WGS sequence"/>
</dbReference>
<name>A0A6G0KK00_9STRA</name>
<dbReference type="AlphaFoldDB" id="A0A6G0KK00"/>
<dbReference type="PANTHER" id="PTHR48471:SF1">
    <property type="entry name" value="DDE TNP4 DOMAIN-CONTAINING PROTEIN"/>
    <property type="match status" value="1"/>
</dbReference>
<organism evidence="4 5">
    <name type="scientific">Phytophthora fragariae</name>
    <dbReference type="NCBI Taxonomy" id="53985"/>
    <lineage>
        <taxon>Eukaryota</taxon>
        <taxon>Sar</taxon>
        <taxon>Stramenopiles</taxon>
        <taxon>Oomycota</taxon>
        <taxon>Peronosporomycetes</taxon>
        <taxon>Peronosporales</taxon>
        <taxon>Peronosporaceae</taxon>
        <taxon>Phytophthora</taxon>
    </lineage>
</organism>
<dbReference type="InterPro" id="IPR027806">
    <property type="entry name" value="HARBI1_dom"/>
</dbReference>
<dbReference type="GO" id="GO:0046872">
    <property type="term" value="F:metal ion binding"/>
    <property type="evidence" value="ECO:0007669"/>
    <property type="project" value="UniProtKB-KW"/>
</dbReference>